<gene>
    <name evidence="1" type="ORF">SDC9_71346</name>
</gene>
<dbReference type="AlphaFoldDB" id="A0A644YAA9"/>
<organism evidence="1">
    <name type="scientific">bioreactor metagenome</name>
    <dbReference type="NCBI Taxonomy" id="1076179"/>
    <lineage>
        <taxon>unclassified sequences</taxon>
        <taxon>metagenomes</taxon>
        <taxon>ecological metagenomes</taxon>
    </lineage>
</organism>
<accession>A0A644YAA9</accession>
<proteinExistence type="predicted"/>
<comment type="caution">
    <text evidence="1">The sequence shown here is derived from an EMBL/GenBank/DDBJ whole genome shotgun (WGS) entry which is preliminary data.</text>
</comment>
<dbReference type="EMBL" id="VSSQ01004359">
    <property type="protein sequence ID" value="MPM24858.1"/>
    <property type="molecule type" value="Genomic_DNA"/>
</dbReference>
<name>A0A644YAA9_9ZZZZ</name>
<reference evidence="1" key="1">
    <citation type="submission" date="2019-08" db="EMBL/GenBank/DDBJ databases">
        <authorList>
            <person name="Kucharzyk K."/>
            <person name="Murdoch R.W."/>
            <person name="Higgins S."/>
            <person name="Loffler F."/>
        </authorList>
    </citation>
    <scope>NUCLEOTIDE SEQUENCE</scope>
</reference>
<sequence>MDVADGTLGVTQTFQRHDILALCPDRHVDAGVERLPIDQDGAGTALTHIATVLDAIKSCLASEHIRKRLPDIHTIGSHLAVYGARNVFLSH</sequence>
<evidence type="ECO:0000313" key="1">
    <source>
        <dbReference type="EMBL" id="MPM24858.1"/>
    </source>
</evidence>
<protein>
    <submittedName>
        <fullName evidence="1">Uncharacterized protein</fullName>
    </submittedName>
</protein>